<feature type="compositionally biased region" description="Gly residues" evidence="1">
    <location>
        <begin position="547"/>
        <end position="561"/>
    </location>
</feature>
<protein>
    <recommendedName>
        <fullName evidence="6">DUF659 domain-containing protein</fullName>
    </recommendedName>
</protein>
<dbReference type="PANTHER" id="PTHR32166">
    <property type="entry name" value="OSJNBA0013A04.12 PROTEIN"/>
    <property type="match status" value="1"/>
</dbReference>
<dbReference type="EnsemblPlants" id="QL02p069511:mrna">
    <property type="protein sequence ID" value="QL02p069511:mrna"/>
    <property type="gene ID" value="QL02p069511"/>
</dbReference>
<dbReference type="AlphaFoldDB" id="A0A7N2KY88"/>
<evidence type="ECO:0000256" key="1">
    <source>
        <dbReference type="SAM" id="MobiDB-lite"/>
    </source>
</evidence>
<dbReference type="InParanoid" id="A0A7N2KY88"/>
<evidence type="ECO:0000259" key="2">
    <source>
        <dbReference type="Pfam" id="PF04937"/>
    </source>
</evidence>
<reference evidence="4" key="2">
    <citation type="submission" date="2021-01" db="UniProtKB">
        <authorList>
            <consortium name="EnsemblPlants"/>
        </authorList>
    </citation>
    <scope>IDENTIFICATION</scope>
</reference>
<proteinExistence type="predicted"/>
<feature type="compositionally biased region" description="Polar residues" evidence="1">
    <location>
        <begin position="715"/>
        <end position="724"/>
    </location>
</feature>
<keyword evidence="5" id="KW-1185">Reference proteome</keyword>
<accession>A0A7N2KY88</accession>
<dbReference type="PANTHER" id="PTHR32166:SF74">
    <property type="entry name" value="OS05G0256350 PROTEIN"/>
    <property type="match status" value="1"/>
</dbReference>
<dbReference type="InterPro" id="IPR012337">
    <property type="entry name" value="RNaseH-like_sf"/>
</dbReference>
<evidence type="ECO:0000259" key="3">
    <source>
        <dbReference type="Pfam" id="PF05699"/>
    </source>
</evidence>
<sequence length="737" mass="83404">MGKSGKGVQTTINDAYKKELREKACVDIARWMYEAAIPFNAVNYDSFNAAIQSIGRHGIGMKPPSYHEMRVPLLKKKVVHTNDIMKSHKEEWARTRCSIMSDGWKDKSNRSLINFLVNCSKGSMFIKSIDASSYMKTGERMFQLLDNMVEKIGEDKVIQVITDNDSSYVMAGRLLEEKRPHLYWTSCAAHCLDLMLEDIAKLPTIMRTIKRAIELIGYIYNRTGLINMMRQFTGQRNLLRPAKTRFATSFLTLSSIHKQKENLRKMFTSEDGTRSKWAKELTGKRVAQTVLMPTFWNTVGYSLKVSGPIVRVLRLVDGEKRPAMGYIYEAMDRAKEAIEKSFNGREERYKEIFEIIDRRWDCQLHRPLYAACYFLNPEFFYDNRSKIEQDEEVMAGLYKCIQRLVPNINQKDKILEELTSYKGEEGLIGLEIAKRQRKKKAPGICFVRALALGNTNVISKGNLAFQASKPSASGNCKPKPISHSTRIPTNPVQISGFRTCSSCCSYSHPLFSGHGAEFKNLGRSEMRFGQLGFDHFRVSVVSDGGSGGYGGSGGRGEGSGDAGSSDGGSNAELRMEGSGRTSTPSLQQFAVKVLSLTCSSSGCERNWSMFEHVNSKKRNRLAQSRMNDLVYIKYNRALKRRYNLRDTIDPISWKDVDYSNEWLIGSVEEDEVEEFAEDDLVFNDDILTWSNVARAFGVEEEIFNFRSRMEPLGQATGSSSSSQHAPHDGNEKDEEKL</sequence>
<dbReference type="GO" id="GO:0046983">
    <property type="term" value="F:protein dimerization activity"/>
    <property type="evidence" value="ECO:0007669"/>
    <property type="project" value="InterPro"/>
</dbReference>
<dbReference type="SUPFAM" id="SSF53098">
    <property type="entry name" value="Ribonuclease H-like"/>
    <property type="match status" value="2"/>
</dbReference>
<dbReference type="Pfam" id="PF05699">
    <property type="entry name" value="Dimer_Tnp_hAT"/>
    <property type="match status" value="1"/>
</dbReference>
<feature type="domain" description="HAT C-terminal dimerisation" evidence="3">
    <location>
        <begin position="581"/>
        <end position="635"/>
    </location>
</feature>
<reference evidence="5" key="1">
    <citation type="journal article" date="2016" name="G3 (Bethesda)">
        <title>First Draft Assembly and Annotation of the Genome of a California Endemic Oak Quercus lobata Nee (Fagaceae).</title>
        <authorList>
            <person name="Sork V.L."/>
            <person name="Fitz-Gibbon S.T."/>
            <person name="Puiu D."/>
            <person name="Crepeau M."/>
            <person name="Gugger P.F."/>
            <person name="Sherman R."/>
            <person name="Stevens K."/>
            <person name="Langley C.H."/>
            <person name="Pellegrini M."/>
            <person name="Salzberg S.L."/>
        </authorList>
    </citation>
    <scope>NUCLEOTIDE SEQUENCE [LARGE SCALE GENOMIC DNA]</scope>
    <source>
        <strain evidence="5">cv. SW786</strain>
    </source>
</reference>
<evidence type="ECO:0000313" key="4">
    <source>
        <dbReference type="EnsemblPlants" id="QL02p069511:mrna"/>
    </source>
</evidence>
<feature type="region of interest" description="Disordered" evidence="1">
    <location>
        <begin position="547"/>
        <end position="584"/>
    </location>
</feature>
<organism evidence="4 5">
    <name type="scientific">Quercus lobata</name>
    <name type="common">Valley oak</name>
    <dbReference type="NCBI Taxonomy" id="97700"/>
    <lineage>
        <taxon>Eukaryota</taxon>
        <taxon>Viridiplantae</taxon>
        <taxon>Streptophyta</taxon>
        <taxon>Embryophyta</taxon>
        <taxon>Tracheophyta</taxon>
        <taxon>Spermatophyta</taxon>
        <taxon>Magnoliopsida</taxon>
        <taxon>eudicotyledons</taxon>
        <taxon>Gunneridae</taxon>
        <taxon>Pentapetalae</taxon>
        <taxon>rosids</taxon>
        <taxon>fabids</taxon>
        <taxon>Fagales</taxon>
        <taxon>Fagaceae</taxon>
        <taxon>Quercus</taxon>
    </lineage>
</organism>
<dbReference type="OMA" id="ASGNCKP"/>
<evidence type="ECO:0008006" key="6">
    <source>
        <dbReference type="Google" id="ProtNLM"/>
    </source>
</evidence>
<feature type="domain" description="DUF659" evidence="2">
    <location>
        <begin position="64"/>
        <end position="212"/>
    </location>
</feature>
<dbReference type="Pfam" id="PF04937">
    <property type="entry name" value="DUF659"/>
    <property type="match status" value="1"/>
</dbReference>
<dbReference type="InterPro" id="IPR008906">
    <property type="entry name" value="HATC_C_dom"/>
</dbReference>
<feature type="region of interest" description="Disordered" evidence="1">
    <location>
        <begin position="712"/>
        <end position="737"/>
    </location>
</feature>
<name>A0A7N2KY88_QUELO</name>
<feature type="compositionally biased region" description="Basic and acidic residues" evidence="1">
    <location>
        <begin position="725"/>
        <end position="737"/>
    </location>
</feature>
<dbReference type="Proteomes" id="UP000594261">
    <property type="component" value="Chromosome 2"/>
</dbReference>
<dbReference type="Gramene" id="QL02p069511:mrna">
    <property type="protein sequence ID" value="QL02p069511:mrna"/>
    <property type="gene ID" value="QL02p069511"/>
</dbReference>
<dbReference type="InterPro" id="IPR007021">
    <property type="entry name" value="DUF659"/>
</dbReference>
<evidence type="ECO:0000313" key="5">
    <source>
        <dbReference type="Proteomes" id="UP000594261"/>
    </source>
</evidence>